<dbReference type="RefSeq" id="WP_353719009.1">
    <property type="nucleotide sequence ID" value="NZ_CP159289.1"/>
</dbReference>
<dbReference type="PANTHER" id="PTHR43214:SF41">
    <property type="entry name" value="NITRATE_NITRITE RESPONSE REGULATOR PROTEIN NARP"/>
    <property type="match status" value="1"/>
</dbReference>
<dbReference type="GO" id="GO:0003677">
    <property type="term" value="F:DNA binding"/>
    <property type="evidence" value="ECO:0007669"/>
    <property type="project" value="UniProtKB-KW"/>
</dbReference>
<keyword evidence="1" id="KW-0805">Transcription regulation</keyword>
<proteinExistence type="predicted"/>
<dbReference type="InterPro" id="IPR011006">
    <property type="entry name" value="CheY-like_superfamily"/>
</dbReference>
<organism evidence="5">
    <name type="scientific">Dyadobacter sp. 676</name>
    <dbReference type="NCBI Taxonomy" id="3088362"/>
    <lineage>
        <taxon>Bacteria</taxon>
        <taxon>Pseudomonadati</taxon>
        <taxon>Bacteroidota</taxon>
        <taxon>Cytophagia</taxon>
        <taxon>Cytophagales</taxon>
        <taxon>Spirosomataceae</taxon>
        <taxon>Dyadobacter</taxon>
    </lineage>
</organism>
<dbReference type="AlphaFoldDB" id="A0AAU8FHH7"/>
<dbReference type="EMBL" id="CP159289">
    <property type="protein sequence ID" value="XCH23685.1"/>
    <property type="molecule type" value="Genomic_DNA"/>
</dbReference>
<evidence type="ECO:0000313" key="5">
    <source>
        <dbReference type="EMBL" id="XCH23685.1"/>
    </source>
</evidence>
<evidence type="ECO:0000256" key="3">
    <source>
        <dbReference type="ARBA" id="ARBA00023163"/>
    </source>
</evidence>
<dbReference type="PROSITE" id="PS50043">
    <property type="entry name" value="HTH_LUXR_2"/>
    <property type="match status" value="1"/>
</dbReference>
<protein>
    <submittedName>
        <fullName evidence="5">Response regulator transcription factor</fullName>
    </submittedName>
</protein>
<dbReference type="InterPro" id="IPR016032">
    <property type="entry name" value="Sig_transdc_resp-reg_C-effctor"/>
</dbReference>
<dbReference type="SUPFAM" id="SSF52172">
    <property type="entry name" value="CheY-like"/>
    <property type="match status" value="1"/>
</dbReference>
<evidence type="ECO:0000259" key="4">
    <source>
        <dbReference type="PROSITE" id="PS50043"/>
    </source>
</evidence>
<dbReference type="InterPro" id="IPR000792">
    <property type="entry name" value="Tscrpt_reg_LuxR_C"/>
</dbReference>
<keyword evidence="2" id="KW-0238">DNA-binding</keyword>
<feature type="domain" description="HTH luxR-type" evidence="4">
    <location>
        <begin position="137"/>
        <end position="202"/>
    </location>
</feature>
<dbReference type="SUPFAM" id="SSF46894">
    <property type="entry name" value="C-terminal effector domain of the bipartite response regulators"/>
    <property type="match status" value="1"/>
</dbReference>
<sequence>MTISVVTDNPLFSIAIRAIIESQYPESPIVVTDTVRKAIELSGTSKFQVMILDIGASDAKDTILIEDFKTINPQAAILVNLGDQTQFMYKFIRAGVTALFSNKSLPEEISEGLRHAENNTRYISSDVQQQLLFHIVDKPINRTLTKREEFMADLLLANKSHQQVANITGTTSKSVGYYKRRIFRKLEVDNLVDLAVKLNKVLVNKESGN</sequence>
<keyword evidence="3" id="KW-0804">Transcription</keyword>
<evidence type="ECO:0000256" key="1">
    <source>
        <dbReference type="ARBA" id="ARBA00023015"/>
    </source>
</evidence>
<dbReference type="GO" id="GO:0006355">
    <property type="term" value="P:regulation of DNA-templated transcription"/>
    <property type="evidence" value="ECO:0007669"/>
    <property type="project" value="InterPro"/>
</dbReference>
<dbReference type="InterPro" id="IPR039420">
    <property type="entry name" value="WalR-like"/>
</dbReference>
<accession>A0AAU8FHH7</accession>
<dbReference type="SMART" id="SM00421">
    <property type="entry name" value="HTH_LUXR"/>
    <property type="match status" value="1"/>
</dbReference>
<dbReference type="PANTHER" id="PTHR43214">
    <property type="entry name" value="TWO-COMPONENT RESPONSE REGULATOR"/>
    <property type="match status" value="1"/>
</dbReference>
<name>A0AAU8FHH7_9BACT</name>
<evidence type="ECO:0000256" key="2">
    <source>
        <dbReference type="ARBA" id="ARBA00023125"/>
    </source>
</evidence>
<dbReference type="Gene3D" id="3.40.50.2300">
    <property type="match status" value="1"/>
</dbReference>
<reference evidence="5" key="1">
    <citation type="submission" date="2024-06" db="EMBL/GenBank/DDBJ databases">
        <title>Sequencing and assembly of the genome of Dyadobacter sp. strain 676, a symbiont of Cyamopsis tetragonoloba.</title>
        <authorList>
            <person name="Guro P."/>
            <person name="Sazanova A."/>
            <person name="Kuznetsova I."/>
            <person name="Belimov A."/>
            <person name="Safronova V."/>
        </authorList>
    </citation>
    <scope>NUCLEOTIDE SEQUENCE</scope>
    <source>
        <strain evidence="5">676</strain>
    </source>
</reference>
<gene>
    <name evidence="5" type="ORF">ABV298_25780</name>
</gene>
<dbReference type="Pfam" id="PF00196">
    <property type="entry name" value="GerE"/>
    <property type="match status" value="1"/>
</dbReference>